<sequence>AGTIEATQEGATVYAVVSPRMLEHPRHREEPGNFTLYSMVQFSRKPSSKGKRLDPALVSTAYLEDNRGYRRP</sequence>
<dbReference type="EMBL" id="QUSF01001232">
    <property type="protein sequence ID" value="RLV64406.1"/>
    <property type="molecule type" value="Genomic_DNA"/>
</dbReference>
<accession>A0A3L8QAP5</accession>
<organism evidence="1 2">
    <name type="scientific">Chloebia gouldiae</name>
    <name type="common">Gouldian finch</name>
    <name type="synonym">Erythrura gouldiae</name>
    <dbReference type="NCBI Taxonomy" id="44316"/>
    <lineage>
        <taxon>Eukaryota</taxon>
        <taxon>Metazoa</taxon>
        <taxon>Chordata</taxon>
        <taxon>Craniata</taxon>
        <taxon>Vertebrata</taxon>
        <taxon>Euteleostomi</taxon>
        <taxon>Archelosauria</taxon>
        <taxon>Archosauria</taxon>
        <taxon>Dinosauria</taxon>
        <taxon>Saurischia</taxon>
        <taxon>Theropoda</taxon>
        <taxon>Coelurosauria</taxon>
        <taxon>Aves</taxon>
        <taxon>Neognathae</taxon>
        <taxon>Neoaves</taxon>
        <taxon>Telluraves</taxon>
        <taxon>Australaves</taxon>
        <taxon>Passeriformes</taxon>
        <taxon>Passeroidea</taxon>
        <taxon>Passeridae</taxon>
        <taxon>Chloebia</taxon>
    </lineage>
</organism>
<name>A0A3L8QAP5_CHLGU</name>
<feature type="non-terminal residue" evidence="1">
    <location>
        <position position="1"/>
    </location>
</feature>
<protein>
    <submittedName>
        <fullName evidence="1">Uncharacterized protein</fullName>
    </submittedName>
</protein>
<evidence type="ECO:0000313" key="1">
    <source>
        <dbReference type="EMBL" id="RLV64406.1"/>
    </source>
</evidence>
<gene>
    <name evidence="1" type="ORF">DV515_00017524</name>
</gene>
<evidence type="ECO:0000313" key="2">
    <source>
        <dbReference type="Proteomes" id="UP000276834"/>
    </source>
</evidence>
<comment type="caution">
    <text evidence="1">The sequence shown here is derived from an EMBL/GenBank/DDBJ whole genome shotgun (WGS) entry which is preliminary data.</text>
</comment>
<keyword evidence="2" id="KW-1185">Reference proteome</keyword>
<dbReference type="OrthoDB" id="9835793at2759"/>
<dbReference type="Proteomes" id="UP000276834">
    <property type="component" value="Unassembled WGS sequence"/>
</dbReference>
<reference evidence="1 2" key="1">
    <citation type="journal article" date="2018" name="Proc. R. Soc. B">
        <title>A non-coding region near Follistatin controls head colour polymorphism in the Gouldian finch.</title>
        <authorList>
            <person name="Toomey M.B."/>
            <person name="Marques C.I."/>
            <person name="Andrade P."/>
            <person name="Araujo P.M."/>
            <person name="Sabatino S."/>
            <person name="Gazda M.A."/>
            <person name="Afonso S."/>
            <person name="Lopes R.J."/>
            <person name="Corbo J.C."/>
            <person name="Carneiro M."/>
        </authorList>
    </citation>
    <scope>NUCLEOTIDE SEQUENCE [LARGE SCALE GENOMIC DNA]</scope>
    <source>
        <strain evidence="1">Red01</strain>
        <tissue evidence="1">Muscle</tissue>
    </source>
</reference>
<proteinExistence type="predicted"/>
<dbReference type="AlphaFoldDB" id="A0A3L8QAP5"/>